<dbReference type="Pfam" id="PF22784">
    <property type="entry name" value="PTP-SAK"/>
    <property type="match status" value="1"/>
</dbReference>
<dbReference type="GO" id="GO:0016791">
    <property type="term" value="F:phosphatase activity"/>
    <property type="evidence" value="ECO:0007669"/>
    <property type="project" value="UniProtKB-ARBA"/>
</dbReference>
<sequence length="851" mass="95120">MCATLSVTNGALRLAGPALDTIVREALLRSGQLDQRKDYPHHATLLTAEERRGLKVTYTVPEVDVTHIYALGIGLTNTGKQYLVLVWALGQSFRRKLGLPPRHFSVSLREDDEDAESEMQCLPPHQLSSSPSILLLDHLVYTLHLLGDQGNEDKYIHQMINSFPQSEKGYLRMATSALQQGLFKLAMLAYAQAWEHTTNTATKQHSIKKMVDCSRHTEWGVIFTEDEKCQITARFRSTLCMPWSSELRDEIANASTVTSLCLSPRVPLFILPSRKSPDGVRLPRFFRWVVPFYLAVMSTPTEAEDIASLATLGIKHVLTLTEEQPLPPAWFASKPVSNTFIPVTNYMPPTIEQMTLILRLFEQKDNLPLLVHCGGGKGRAGTVAACYLAAYGFGRPQPSLAFPTMSAPDAIAALRAIRPESLETKQQEDFVSRWCSTIWKRQCILPDLPPEPAPCALEVDGELRTSADLLILVGLPGSGKSWLSQALMKRNPKGWNWICQDEAGSRDMCENAIGRAPALKQNVILDRCNPSRADRKLWLALASTWATSPVCVRFDYDRELCLSRAQQRTHHPTLRPGNRVDNAVSQMQDQMDVPTVGEGFKAVVTIRSFAACEELVARLSPRIDLLKFPRTPHLLNLGAATDDDVVLPPTNLIQGHAVITEKVDGANMGFSLSPDRLSIVAQNRSHYVNPSSHAQFKKLGHWIEEHKHALIKILGRDAHFPERYTLYGEWLYATHSIPYTRLPDWFMAFDMFDRVTGTFCDRQTLVALLNDSGIHVTPTIYEGPMPPDAVLKDRVQQTSAFWDGRIEGLYVKVEGDGVVKSRSKIVRADFIAGNEHWNRGPLRLNAMGRSG</sequence>
<dbReference type="InterPro" id="IPR054498">
    <property type="entry name" value="2H-SAK"/>
</dbReference>
<dbReference type="Proteomes" id="UP000054007">
    <property type="component" value="Unassembled WGS sequence"/>
</dbReference>
<keyword evidence="4" id="KW-1185">Reference proteome</keyword>
<dbReference type="InterPro" id="IPR057023">
    <property type="entry name" value="PTP-SAK"/>
</dbReference>
<dbReference type="SUPFAM" id="SSF52540">
    <property type="entry name" value="P-loop containing nucleoside triphosphate hydrolases"/>
    <property type="match status" value="1"/>
</dbReference>
<dbReference type="Pfam" id="PF09414">
    <property type="entry name" value="RNA_ligase"/>
    <property type="match status" value="1"/>
</dbReference>
<dbReference type="SUPFAM" id="SSF52799">
    <property type="entry name" value="(Phosphotyrosine protein) phosphatases II"/>
    <property type="match status" value="1"/>
</dbReference>
<dbReference type="Gene3D" id="3.90.190.10">
    <property type="entry name" value="Protein tyrosine phosphatase superfamily"/>
    <property type="match status" value="1"/>
</dbReference>
<dbReference type="InterPro" id="IPR021122">
    <property type="entry name" value="RNA_ligase_dom_REL/Rnl2"/>
</dbReference>
<protein>
    <recommendedName>
        <fullName evidence="2">Tyrosine specific protein phosphatases domain-containing protein</fullName>
    </recommendedName>
</protein>
<evidence type="ECO:0000313" key="3">
    <source>
        <dbReference type="EMBL" id="KIY63576.1"/>
    </source>
</evidence>
<feature type="domain" description="Tyrosine specific protein phosphatases" evidence="2">
    <location>
        <begin position="338"/>
        <end position="429"/>
    </location>
</feature>
<dbReference type="AlphaFoldDB" id="A0A0D7B220"/>
<dbReference type="PANTHER" id="PTHR43883">
    <property type="entry name" value="SLR0207 PROTEIN"/>
    <property type="match status" value="1"/>
</dbReference>
<dbReference type="PANTHER" id="PTHR43883:SF1">
    <property type="entry name" value="GLUCONOKINASE"/>
    <property type="match status" value="1"/>
</dbReference>
<dbReference type="FunFam" id="3.90.190.10:FF:000157">
    <property type="entry name" value="Protein-tyrosine phosphatase"/>
    <property type="match status" value="1"/>
</dbReference>
<dbReference type="PROSITE" id="PS50056">
    <property type="entry name" value="TYR_PHOSPHATASE_2"/>
    <property type="match status" value="1"/>
</dbReference>
<dbReference type="STRING" id="1314674.A0A0D7B220"/>
<dbReference type="EMBL" id="KN880686">
    <property type="protein sequence ID" value="KIY63576.1"/>
    <property type="molecule type" value="Genomic_DNA"/>
</dbReference>
<dbReference type="InterPro" id="IPR029021">
    <property type="entry name" value="Prot-tyrosine_phosphatase-like"/>
</dbReference>
<evidence type="ECO:0000259" key="2">
    <source>
        <dbReference type="PROSITE" id="PS50056"/>
    </source>
</evidence>
<gene>
    <name evidence="3" type="ORF">CYLTODRAFT_402991</name>
</gene>
<evidence type="ECO:0000256" key="1">
    <source>
        <dbReference type="ARBA" id="ARBA00022801"/>
    </source>
</evidence>
<dbReference type="Pfam" id="PF13671">
    <property type="entry name" value="AAA_33"/>
    <property type="match status" value="1"/>
</dbReference>
<dbReference type="OrthoDB" id="432447at2759"/>
<name>A0A0D7B220_9AGAR</name>
<keyword evidence="1" id="KW-0378">Hydrolase</keyword>
<dbReference type="Gene3D" id="3.30.470.30">
    <property type="entry name" value="DNA ligase/mRNA capping enzyme"/>
    <property type="match status" value="1"/>
</dbReference>
<dbReference type="Pfam" id="PF22547">
    <property type="entry name" value="2H-SAK"/>
    <property type="match status" value="1"/>
</dbReference>
<proteinExistence type="predicted"/>
<dbReference type="InterPro" id="IPR052732">
    <property type="entry name" value="Cell-binding_unc_protein"/>
</dbReference>
<reference evidence="3 4" key="1">
    <citation type="journal article" date="2015" name="Fungal Genet. Biol.">
        <title>Evolution of novel wood decay mechanisms in Agaricales revealed by the genome sequences of Fistulina hepatica and Cylindrobasidium torrendii.</title>
        <authorList>
            <person name="Floudas D."/>
            <person name="Held B.W."/>
            <person name="Riley R."/>
            <person name="Nagy L.G."/>
            <person name="Koehler G."/>
            <person name="Ransdell A.S."/>
            <person name="Younus H."/>
            <person name="Chow J."/>
            <person name="Chiniquy J."/>
            <person name="Lipzen A."/>
            <person name="Tritt A."/>
            <person name="Sun H."/>
            <person name="Haridas S."/>
            <person name="LaButti K."/>
            <person name="Ohm R.A."/>
            <person name="Kues U."/>
            <person name="Blanchette R.A."/>
            <person name="Grigoriev I.V."/>
            <person name="Minto R.E."/>
            <person name="Hibbett D.S."/>
        </authorList>
    </citation>
    <scope>NUCLEOTIDE SEQUENCE [LARGE SCALE GENOMIC DNA]</scope>
    <source>
        <strain evidence="3 4">FP15055 ss-10</strain>
    </source>
</reference>
<dbReference type="Gene3D" id="3.40.50.300">
    <property type="entry name" value="P-loop containing nucleotide triphosphate hydrolases"/>
    <property type="match status" value="1"/>
</dbReference>
<evidence type="ECO:0000313" key="4">
    <source>
        <dbReference type="Proteomes" id="UP000054007"/>
    </source>
</evidence>
<dbReference type="SUPFAM" id="SSF56091">
    <property type="entry name" value="DNA ligase/mRNA capping enzyme, catalytic domain"/>
    <property type="match status" value="1"/>
</dbReference>
<organism evidence="3 4">
    <name type="scientific">Cylindrobasidium torrendii FP15055 ss-10</name>
    <dbReference type="NCBI Taxonomy" id="1314674"/>
    <lineage>
        <taxon>Eukaryota</taxon>
        <taxon>Fungi</taxon>
        <taxon>Dikarya</taxon>
        <taxon>Basidiomycota</taxon>
        <taxon>Agaricomycotina</taxon>
        <taxon>Agaricomycetes</taxon>
        <taxon>Agaricomycetidae</taxon>
        <taxon>Agaricales</taxon>
        <taxon>Marasmiineae</taxon>
        <taxon>Physalacriaceae</taxon>
        <taxon>Cylindrobasidium</taxon>
    </lineage>
</organism>
<dbReference type="InterPro" id="IPR000387">
    <property type="entry name" value="Tyr_Pase_dom"/>
</dbReference>
<dbReference type="CDD" id="cd14504">
    <property type="entry name" value="DUSP23"/>
    <property type="match status" value="1"/>
</dbReference>
<accession>A0A0D7B220</accession>
<dbReference type="InterPro" id="IPR027417">
    <property type="entry name" value="P-loop_NTPase"/>
</dbReference>